<dbReference type="AlphaFoldDB" id="A0AAE0U920"/>
<dbReference type="InterPro" id="IPR019775">
    <property type="entry name" value="WD40_repeat_CS"/>
</dbReference>
<dbReference type="Pfam" id="PF26082">
    <property type="entry name" value="zf-C2H2_AcuF"/>
    <property type="match status" value="1"/>
</dbReference>
<proteinExistence type="predicted"/>
<evidence type="ECO:0000256" key="3">
    <source>
        <dbReference type="PROSITE-ProRule" id="PRU00221"/>
    </source>
</evidence>
<keyword evidence="1 3" id="KW-0853">WD repeat</keyword>
<protein>
    <submittedName>
        <fullName evidence="6">WD40-repeat-containing domain protein</fullName>
    </submittedName>
</protein>
<feature type="region of interest" description="Disordered" evidence="4">
    <location>
        <begin position="274"/>
        <end position="304"/>
    </location>
</feature>
<evidence type="ECO:0000256" key="4">
    <source>
        <dbReference type="SAM" id="MobiDB-lite"/>
    </source>
</evidence>
<feature type="repeat" description="WD" evidence="3">
    <location>
        <begin position="795"/>
        <end position="827"/>
    </location>
</feature>
<dbReference type="InterPro" id="IPR015943">
    <property type="entry name" value="WD40/YVTN_repeat-like_dom_sf"/>
</dbReference>
<evidence type="ECO:0000256" key="2">
    <source>
        <dbReference type="ARBA" id="ARBA00022737"/>
    </source>
</evidence>
<organism evidence="6 7">
    <name type="scientific">Podospora didyma</name>
    <dbReference type="NCBI Taxonomy" id="330526"/>
    <lineage>
        <taxon>Eukaryota</taxon>
        <taxon>Fungi</taxon>
        <taxon>Dikarya</taxon>
        <taxon>Ascomycota</taxon>
        <taxon>Pezizomycotina</taxon>
        <taxon>Sordariomycetes</taxon>
        <taxon>Sordariomycetidae</taxon>
        <taxon>Sordariales</taxon>
        <taxon>Podosporaceae</taxon>
        <taxon>Podospora</taxon>
    </lineage>
</organism>
<reference evidence="6" key="1">
    <citation type="journal article" date="2023" name="Mol. Phylogenet. Evol.">
        <title>Genome-scale phylogeny and comparative genomics of the fungal order Sordariales.</title>
        <authorList>
            <person name="Hensen N."/>
            <person name="Bonometti L."/>
            <person name="Westerberg I."/>
            <person name="Brannstrom I.O."/>
            <person name="Guillou S."/>
            <person name="Cros-Aarteil S."/>
            <person name="Calhoun S."/>
            <person name="Haridas S."/>
            <person name="Kuo A."/>
            <person name="Mondo S."/>
            <person name="Pangilinan J."/>
            <person name="Riley R."/>
            <person name="LaButti K."/>
            <person name="Andreopoulos B."/>
            <person name="Lipzen A."/>
            <person name="Chen C."/>
            <person name="Yan M."/>
            <person name="Daum C."/>
            <person name="Ng V."/>
            <person name="Clum A."/>
            <person name="Steindorff A."/>
            <person name="Ohm R.A."/>
            <person name="Martin F."/>
            <person name="Silar P."/>
            <person name="Natvig D.O."/>
            <person name="Lalanne C."/>
            <person name="Gautier V."/>
            <person name="Ament-Velasquez S.L."/>
            <person name="Kruys A."/>
            <person name="Hutchinson M.I."/>
            <person name="Powell A.J."/>
            <person name="Barry K."/>
            <person name="Miller A.N."/>
            <person name="Grigoriev I.V."/>
            <person name="Debuchy R."/>
            <person name="Gladieux P."/>
            <person name="Hiltunen Thoren M."/>
            <person name="Johannesson H."/>
        </authorList>
    </citation>
    <scope>NUCLEOTIDE SEQUENCE</scope>
    <source>
        <strain evidence="6">CBS 232.78</strain>
    </source>
</reference>
<comment type="caution">
    <text evidence="6">The sequence shown here is derived from an EMBL/GenBank/DDBJ whole genome shotgun (WGS) entry which is preliminary data.</text>
</comment>
<dbReference type="Gene3D" id="2.130.10.10">
    <property type="entry name" value="YVTN repeat-like/Quinoprotein amine dehydrogenase"/>
    <property type="match status" value="2"/>
</dbReference>
<dbReference type="InterPro" id="IPR036322">
    <property type="entry name" value="WD40_repeat_dom_sf"/>
</dbReference>
<reference evidence="6" key="2">
    <citation type="submission" date="2023-06" db="EMBL/GenBank/DDBJ databases">
        <authorList>
            <consortium name="Lawrence Berkeley National Laboratory"/>
            <person name="Haridas S."/>
            <person name="Hensen N."/>
            <person name="Bonometti L."/>
            <person name="Westerberg I."/>
            <person name="Brannstrom I.O."/>
            <person name="Guillou S."/>
            <person name="Cros-Aarteil S."/>
            <person name="Calhoun S."/>
            <person name="Kuo A."/>
            <person name="Mondo S."/>
            <person name="Pangilinan J."/>
            <person name="Riley R."/>
            <person name="LaButti K."/>
            <person name="Andreopoulos B."/>
            <person name="Lipzen A."/>
            <person name="Chen C."/>
            <person name="Yanf M."/>
            <person name="Daum C."/>
            <person name="Ng V."/>
            <person name="Clum A."/>
            <person name="Steindorff A."/>
            <person name="Ohm R."/>
            <person name="Martin F."/>
            <person name="Silar P."/>
            <person name="Natvig D."/>
            <person name="Lalanne C."/>
            <person name="Gautier V."/>
            <person name="Ament-velasquez S.L."/>
            <person name="Kruys A."/>
            <person name="Hutchinson M.I."/>
            <person name="Powell A.J."/>
            <person name="Barry K."/>
            <person name="Miller A.N."/>
            <person name="Grigoriev I.V."/>
            <person name="Debuchy R."/>
            <person name="Gladieux P."/>
            <person name="Thoren M.H."/>
            <person name="Johannesson H."/>
        </authorList>
    </citation>
    <scope>NUCLEOTIDE SEQUENCE</scope>
    <source>
        <strain evidence="6">CBS 232.78</strain>
    </source>
</reference>
<dbReference type="PRINTS" id="PR00320">
    <property type="entry name" value="GPROTEINBRPT"/>
</dbReference>
<evidence type="ECO:0000256" key="1">
    <source>
        <dbReference type="ARBA" id="ARBA00022574"/>
    </source>
</evidence>
<feature type="domain" description="Oxidoreductase acuF-like C2H2 type zinc-finger" evidence="5">
    <location>
        <begin position="369"/>
        <end position="399"/>
    </location>
</feature>
<dbReference type="PROSITE" id="PS00678">
    <property type="entry name" value="WD_REPEATS_1"/>
    <property type="match status" value="1"/>
</dbReference>
<dbReference type="PANTHER" id="PTHR35391">
    <property type="entry name" value="C2H2-TYPE DOMAIN-CONTAINING PROTEIN-RELATED"/>
    <property type="match status" value="1"/>
</dbReference>
<dbReference type="InterPro" id="IPR058925">
    <property type="entry name" value="zf-C2H2_AcuF"/>
</dbReference>
<dbReference type="SMART" id="SM00320">
    <property type="entry name" value="WD40"/>
    <property type="match status" value="7"/>
</dbReference>
<dbReference type="InterPro" id="IPR020472">
    <property type="entry name" value="WD40_PAC1"/>
</dbReference>
<feature type="repeat" description="WD" evidence="3">
    <location>
        <begin position="913"/>
        <end position="926"/>
    </location>
</feature>
<dbReference type="PROSITE" id="PS50294">
    <property type="entry name" value="WD_REPEATS_REGION"/>
    <property type="match status" value="2"/>
</dbReference>
<name>A0AAE0U920_9PEZI</name>
<keyword evidence="7" id="KW-1185">Reference proteome</keyword>
<feature type="repeat" description="WD" evidence="3">
    <location>
        <begin position="708"/>
        <end position="744"/>
    </location>
</feature>
<dbReference type="SUPFAM" id="SSF50978">
    <property type="entry name" value="WD40 repeat-like"/>
    <property type="match status" value="1"/>
</dbReference>
<dbReference type="EMBL" id="JAULSW010000001">
    <property type="protein sequence ID" value="KAK3395287.1"/>
    <property type="molecule type" value="Genomic_DNA"/>
</dbReference>
<feature type="region of interest" description="Disordered" evidence="4">
    <location>
        <begin position="1"/>
        <end position="24"/>
    </location>
</feature>
<sequence length="947" mass="105416">MGNHGWTSDVLEGHIDNTDSTDSTENISEAAKNCHIALGALLDAISDNKSDQVTQEIPTEKAVKKRDVEQLWERFEQWAGNLGAMQPRASPVSLEHRLRNSPAVKEAILGFLVNLCESTEAATEIFSGKRINRTASMLVDSDVDLAEYDISSSDSDSSLSASSTETQDPETLISEIHELMLAIKHAIDSLFKASDFIRKFAPSERRQRASKTAPFDSQADKMYLRDRYPAALRKNEPLVVRLGEANARRRQYFKYRRDHSARLATLPSEEIRFAKAPNPESRQISNHTKPIEGQAPGSSADKSAVSKVTKPTLFAETEATELVMGNLEAATTFLEPAPSVASFATSIVEHSDDPLSFPPLPQEALDTSSFICPYCYMVVAVKSSKDKNYQWRKHVINDLQPYICTFSTCSLDAFTSQHSWFEHELLKHRNNWRCQICHDPDAPAFETAEEIYRHITQSHSEVLEKQIADVVEQSRRPLQWIPANDCPLCDDDWASADVEGDRHVIVVDPDQFRKHLGHHLQQIALFSLPRAPPNEKAGSNEVMGLVPDQEDVPAAGYKWVREDCGRGWSIIAKKRSTFIAFSAFLKKLEETNRNVPAVDSKDKVSLLRTLYHPQSSPIYSVSISPDRRFLAVGYRTSVLIYDPANAQNHCILYYGPGDETIFGDKNTDATHYRCLCFTADSKYLITGGDEGKIMICNVREKQIEGNWYSGHIGGVSAISLASQDGMTLVSGGRDGEIHFWDLTSIGSNSLIDLRVSGAKVESIVVSPDFKLLAAGYAMGILSVWNLDGYKPLFTVIAHTLAVTAVAFTSSSLCLYSGSRDGTIQKWDAKESVAGEPHTRHLGTTKTQSLITAMSLVPETMYMMTSFVDGTIQMFDYLEDEIIMSIQAHPKRVSSFAIYESHWAPNFGGFDIEFVSGSSDGSIRMWSYIDESLDDSRRTRRGLPGENI</sequence>
<dbReference type="PANTHER" id="PTHR35391:SF7">
    <property type="entry name" value="C2H2-TYPE DOMAIN-CONTAINING PROTEIN"/>
    <property type="match status" value="1"/>
</dbReference>
<evidence type="ECO:0000313" key="7">
    <source>
        <dbReference type="Proteomes" id="UP001285441"/>
    </source>
</evidence>
<dbReference type="Pfam" id="PF00400">
    <property type="entry name" value="WD40"/>
    <property type="match status" value="5"/>
</dbReference>
<dbReference type="InterPro" id="IPR001680">
    <property type="entry name" value="WD40_rpt"/>
</dbReference>
<gene>
    <name evidence="6" type="ORF">B0H63DRAFT_462985</name>
</gene>
<dbReference type="Proteomes" id="UP001285441">
    <property type="component" value="Unassembled WGS sequence"/>
</dbReference>
<dbReference type="PROSITE" id="PS50082">
    <property type="entry name" value="WD_REPEATS_2"/>
    <property type="match status" value="3"/>
</dbReference>
<accession>A0AAE0U920</accession>
<keyword evidence="2" id="KW-0677">Repeat</keyword>
<evidence type="ECO:0000259" key="5">
    <source>
        <dbReference type="Pfam" id="PF26082"/>
    </source>
</evidence>
<evidence type="ECO:0000313" key="6">
    <source>
        <dbReference type="EMBL" id="KAK3395287.1"/>
    </source>
</evidence>